<keyword evidence="1" id="KW-0472">Membrane</keyword>
<keyword evidence="1" id="KW-0812">Transmembrane</keyword>
<name>A0ABQ5RA09_9ACTN</name>
<dbReference type="InterPro" id="IPR024414">
    <property type="entry name" value="Uncharacterised_PrgI"/>
</dbReference>
<evidence type="ECO:0000256" key="1">
    <source>
        <dbReference type="SAM" id="Phobius"/>
    </source>
</evidence>
<gene>
    <name evidence="2" type="ORF">Pa4123_82700</name>
</gene>
<dbReference type="RefSeq" id="WP_281904852.1">
    <property type="nucleotide sequence ID" value="NZ_BSDI01000074.1"/>
</dbReference>
<protein>
    <recommendedName>
        <fullName evidence="4">PrgI family protein</fullName>
    </recommendedName>
</protein>
<evidence type="ECO:0000313" key="3">
    <source>
        <dbReference type="Proteomes" id="UP001144280"/>
    </source>
</evidence>
<keyword evidence="1" id="KW-1133">Transmembrane helix</keyword>
<organism evidence="2 3">
    <name type="scientific">Phytohabitans aurantiacus</name>
    <dbReference type="NCBI Taxonomy" id="3016789"/>
    <lineage>
        <taxon>Bacteria</taxon>
        <taxon>Bacillati</taxon>
        <taxon>Actinomycetota</taxon>
        <taxon>Actinomycetes</taxon>
        <taxon>Micromonosporales</taxon>
        <taxon>Micromonosporaceae</taxon>
    </lineage>
</organism>
<proteinExistence type="predicted"/>
<feature type="transmembrane region" description="Helical" evidence="1">
    <location>
        <begin position="20"/>
        <end position="42"/>
    </location>
</feature>
<keyword evidence="3" id="KW-1185">Reference proteome</keyword>
<evidence type="ECO:0000313" key="2">
    <source>
        <dbReference type="EMBL" id="GLI02992.1"/>
    </source>
</evidence>
<dbReference type="Proteomes" id="UP001144280">
    <property type="component" value="Unassembled WGS sequence"/>
</dbReference>
<feature type="transmembrane region" description="Helical" evidence="1">
    <location>
        <begin position="48"/>
        <end position="70"/>
    </location>
</feature>
<dbReference type="Pfam" id="PF12666">
    <property type="entry name" value="PrgI"/>
    <property type="match status" value="1"/>
</dbReference>
<reference evidence="2" key="1">
    <citation type="submission" date="2022-12" db="EMBL/GenBank/DDBJ databases">
        <title>New Phytohabitans aurantiacus sp. RD004123 nov., an actinomycete isolated from soil.</title>
        <authorList>
            <person name="Triningsih D.W."/>
            <person name="Harunari E."/>
            <person name="Igarashi Y."/>
        </authorList>
    </citation>
    <scope>NUCLEOTIDE SEQUENCE</scope>
    <source>
        <strain evidence="2">RD004123</strain>
    </source>
</reference>
<comment type="caution">
    <text evidence="2">The sequence shown here is derived from an EMBL/GenBank/DDBJ whole genome shotgun (WGS) entry which is preliminary data.</text>
</comment>
<dbReference type="EMBL" id="BSDI01000074">
    <property type="protein sequence ID" value="GLI02992.1"/>
    <property type="molecule type" value="Genomic_DNA"/>
</dbReference>
<sequence length="312" mass="32500">MDSEMRVPVSADIDQPDRILYGLTARQVAILASVGAALWLAYQVLTPAVSPLVVLVGSLPMVAVAAVVAVGRRDGIGLDRWVLAAGRTVLNARALVAVGADMPDAPVWAPRLRASSGLRIGPLALLADRIGPDGVVDLRGSGRVALTACSTVMYGLRSAGDRAAVLDGYARWLHGLSTPVQIVVSSRAANVDAYACEVEHRLDRLPQPALARAASGYAQFLRWLAVERDPVVRRVTVAHRQVGHADGQAVLRQAAQTARGLAAVGAATRVLDGDLATGVLVDACHPWGGGVAGVRADGVVTADLPEREEGPP</sequence>
<evidence type="ECO:0008006" key="4">
    <source>
        <dbReference type="Google" id="ProtNLM"/>
    </source>
</evidence>
<accession>A0ABQ5RA09</accession>